<proteinExistence type="predicted"/>
<gene>
    <name evidence="1" type="ORF">YA0849_31770</name>
</gene>
<accession>A0ABS0VPY0</accession>
<keyword evidence="2" id="KW-1185">Reference proteome</keyword>
<comment type="caution">
    <text evidence="1">The sequence shown here is derived from an EMBL/GenBank/DDBJ whole genome shotgun (WGS) entry which is preliminary data.</text>
</comment>
<sequence>MRQKMTFKEVLEKYRQLLQAHPGKDLIIADGNAAVMEGGIRSTGALPACASK</sequence>
<dbReference type="RefSeq" id="WP_198718681.1">
    <property type="nucleotide sequence ID" value="NZ_JAEILD010000230.1"/>
</dbReference>
<protein>
    <submittedName>
        <fullName evidence="1">Uncharacterized protein</fullName>
    </submittedName>
</protein>
<organism evidence="1 2">
    <name type="scientific">Pseudomonas veronii</name>
    <dbReference type="NCBI Taxonomy" id="76761"/>
    <lineage>
        <taxon>Bacteria</taxon>
        <taxon>Pseudomonadati</taxon>
        <taxon>Pseudomonadota</taxon>
        <taxon>Gammaproteobacteria</taxon>
        <taxon>Pseudomonadales</taxon>
        <taxon>Pseudomonadaceae</taxon>
        <taxon>Pseudomonas</taxon>
    </lineage>
</organism>
<dbReference type="Proteomes" id="UP000614123">
    <property type="component" value="Unassembled WGS sequence"/>
</dbReference>
<evidence type="ECO:0000313" key="2">
    <source>
        <dbReference type="Proteomes" id="UP000614123"/>
    </source>
</evidence>
<dbReference type="EMBL" id="JAEILD010000230">
    <property type="protein sequence ID" value="MBI6653530.1"/>
    <property type="molecule type" value="Genomic_DNA"/>
</dbReference>
<name>A0ABS0VPY0_PSEVE</name>
<evidence type="ECO:0000313" key="1">
    <source>
        <dbReference type="EMBL" id="MBI6653530.1"/>
    </source>
</evidence>
<reference evidence="1 2" key="1">
    <citation type="submission" date="2020-12" db="EMBL/GenBank/DDBJ databases">
        <title>Comparative genomic insights into the epidemiology and virulence of plant pathogenic Pseudomonads from Turkey.</title>
        <authorList>
            <person name="Dillon M."/>
            <person name="Ruiz-Bedoya T."/>
            <person name="Bendalovic-Torma C."/>
            <person name="Guttman K.M."/>
            <person name="Kwak H."/>
            <person name="Middleton M.A."/>
            <person name="Wang P.W."/>
            <person name="Horuz S."/>
            <person name="Aysan Y."/>
            <person name="Guttman D.S."/>
        </authorList>
    </citation>
    <scope>NUCLEOTIDE SEQUENCE [LARGE SCALE GENOMIC DNA]</scope>
    <source>
        <strain evidence="1 2">S4_EA_3a</strain>
    </source>
</reference>